<evidence type="ECO:0000259" key="2">
    <source>
        <dbReference type="Pfam" id="PF00144"/>
    </source>
</evidence>
<dbReference type="EMBL" id="JBHTOC010000013">
    <property type="protein sequence ID" value="MFD1430464.1"/>
    <property type="molecule type" value="Genomic_DNA"/>
</dbReference>
<dbReference type="GO" id="GO:0016787">
    <property type="term" value="F:hydrolase activity"/>
    <property type="evidence" value="ECO:0007669"/>
    <property type="project" value="UniProtKB-KW"/>
</dbReference>
<gene>
    <name evidence="3" type="ORF">ACFQ4P_09420</name>
</gene>
<keyword evidence="4" id="KW-1185">Reference proteome</keyword>
<reference evidence="4" key="1">
    <citation type="journal article" date="2019" name="Int. J. Syst. Evol. Microbiol.">
        <title>The Global Catalogue of Microorganisms (GCM) 10K type strain sequencing project: providing services to taxonomists for standard genome sequencing and annotation.</title>
        <authorList>
            <consortium name="The Broad Institute Genomics Platform"/>
            <consortium name="The Broad Institute Genome Sequencing Center for Infectious Disease"/>
            <person name="Wu L."/>
            <person name="Ma J."/>
        </authorList>
    </citation>
    <scope>NUCLEOTIDE SEQUENCE [LARGE SCALE GENOMIC DNA]</scope>
    <source>
        <strain evidence="4">CCM 8980</strain>
    </source>
</reference>
<protein>
    <submittedName>
        <fullName evidence="3">Serine hydrolase domain-containing protein</fullName>
        <ecNumber evidence="3">3.-.-.-</ecNumber>
    </submittedName>
</protein>
<accession>A0ABW4CK67</accession>
<dbReference type="PANTHER" id="PTHR43283">
    <property type="entry name" value="BETA-LACTAMASE-RELATED"/>
    <property type="match status" value="1"/>
</dbReference>
<keyword evidence="1 3" id="KW-0378">Hydrolase</keyword>
<evidence type="ECO:0000313" key="3">
    <source>
        <dbReference type="EMBL" id="MFD1430464.1"/>
    </source>
</evidence>
<organism evidence="3 4">
    <name type="scientific">Lacticaseibacillus mingshuiensis</name>
    <dbReference type="NCBI Taxonomy" id="2799574"/>
    <lineage>
        <taxon>Bacteria</taxon>
        <taxon>Bacillati</taxon>
        <taxon>Bacillota</taxon>
        <taxon>Bacilli</taxon>
        <taxon>Lactobacillales</taxon>
        <taxon>Lactobacillaceae</taxon>
        <taxon>Lacticaseibacillus</taxon>
    </lineage>
</organism>
<dbReference type="Proteomes" id="UP001597196">
    <property type="component" value="Unassembled WGS sequence"/>
</dbReference>
<comment type="caution">
    <text evidence="3">The sequence shown here is derived from an EMBL/GenBank/DDBJ whole genome shotgun (WGS) entry which is preliminary data.</text>
</comment>
<sequence length="332" mass="35958">MTETDDAITQLITDHIVPGASWAVLAPDSVATHVAGMAQVLPTAEPLRPNMAYDLASLTKVLGTTTVFLQAVEEKRVTPDAALADFIPGFHQPTTFRQALTHTSGLEGYIPHRDSLPAKALKAALIEAMQVTGECDRQVVYRDVNLLLVGWALETIYGAPIQDLIETRVLTPLGLSGASFHPDPAQCVPTSYDDTTQRVRRGLVHDPKSAILGAHSGAAGLFATLGDLVRFSEFVFGTRQAAAFPALAYRDLVRDQTKNGLGRTLGWDLRQGAGALWLYHTGYTGTFWLLQPQLQRGLIVLTNRVHPRVNLDFLARRDEIVAGFLASASSPA</sequence>
<name>A0ABW4CK67_9LACO</name>
<evidence type="ECO:0000313" key="4">
    <source>
        <dbReference type="Proteomes" id="UP001597196"/>
    </source>
</evidence>
<dbReference type="InterPro" id="IPR012338">
    <property type="entry name" value="Beta-lactam/transpept-like"/>
</dbReference>
<dbReference type="InterPro" id="IPR001466">
    <property type="entry name" value="Beta-lactam-related"/>
</dbReference>
<evidence type="ECO:0000256" key="1">
    <source>
        <dbReference type="ARBA" id="ARBA00022801"/>
    </source>
</evidence>
<feature type="domain" description="Beta-lactamase-related" evidence="2">
    <location>
        <begin position="5"/>
        <end position="314"/>
    </location>
</feature>
<dbReference type="SUPFAM" id="SSF56601">
    <property type="entry name" value="beta-lactamase/transpeptidase-like"/>
    <property type="match status" value="1"/>
</dbReference>
<dbReference type="EC" id="3.-.-.-" evidence="3"/>
<proteinExistence type="predicted"/>
<dbReference type="RefSeq" id="WP_203627397.1">
    <property type="nucleotide sequence ID" value="NZ_BOLQ01000013.1"/>
</dbReference>
<dbReference type="PANTHER" id="PTHR43283:SF11">
    <property type="entry name" value="BETA-LACTAMASE-RELATED DOMAIN-CONTAINING PROTEIN"/>
    <property type="match status" value="1"/>
</dbReference>
<dbReference type="Gene3D" id="3.40.710.10">
    <property type="entry name" value="DD-peptidase/beta-lactamase superfamily"/>
    <property type="match status" value="1"/>
</dbReference>
<dbReference type="Pfam" id="PF00144">
    <property type="entry name" value="Beta-lactamase"/>
    <property type="match status" value="1"/>
</dbReference>
<dbReference type="InterPro" id="IPR050789">
    <property type="entry name" value="Diverse_Enzym_Activities"/>
</dbReference>